<keyword evidence="2" id="KW-1185">Reference proteome</keyword>
<protein>
    <submittedName>
        <fullName evidence="1">Uncharacterized protein</fullName>
    </submittedName>
</protein>
<sequence>MQGAMIRDIKKVLEEVKEVEDRSLLVIQGGDNNLEANGTKETVKEMVEVVKAAEGKMTVAVVGVLQCP</sequence>
<evidence type="ECO:0000313" key="1">
    <source>
        <dbReference type="EMBL" id="MPC23089.1"/>
    </source>
</evidence>
<comment type="caution">
    <text evidence="1">The sequence shown here is derived from an EMBL/GenBank/DDBJ whole genome shotgun (WGS) entry which is preliminary data.</text>
</comment>
<evidence type="ECO:0000313" key="2">
    <source>
        <dbReference type="Proteomes" id="UP000324222"/>
    </source>
</evidence>
<name>A0A5B7DPS7_PORTR</name>
<proteinExistence type="predicted"/>
<gene>
    <name evidence="1" type="ORF">E2C01_016127</name>
</gene>
<dbReference type="AlphaFoldDB" id="A0A5B7DPS7"/>
<organism evidence="1 2">
    <name type="scientific">Portunus trituberculatus</name>
    <name type="common">Swimming crab</name>
    <name type="synonym">Neptunus trituberculatus</name>
    <dbReference type="NCBI Taxonomy" id="210409"/>
    <lineage>
        <taxon>Eukaryota</taxon>
        <taxon>Metazoa</taxon>
        <taxon>Ecdysozoa</taxon>
        <taxon>Arthropoda</taxon>
        <taxon>Crustacea</taxon>
        <taxon>Multicrustacea</taxon>
        <taxon>Malacostraca</taxon>
        <taxon>Eumalacostraca</taxon>
        <taxon>Eucarida</taxon>
        <taxon>Decapoda</taxon>
        <taxon>Pleocyemata</taxon>
        <taxon>Brachyura</taxon>
        <taxon>Eubrachyura</taxon>
        <taxon>Portunoidea</taxon>
        <taxon>Portunidae</taxon>
        <taxon>Portuninae</taxon>
        <taxon>Portunus</taxon>
    </lineage>
</organism>
<dbReference type="Proteomes" id="UP000324222">
    <property type="component" value="Unassembled WGS sequence"/>
</dbReference>
<accession>A0A5B7DPS7</accession>
<reference evidence="1 2" key="1">
    <citation type="submission" date="2019-05" db="EMBL/GenBank/DDBJ databases">
        <title>Another draft genome of Portunus trituberculatus and its Hox gene families provides insights of decapod evolution.</title>
        <authorList>
            <person name="Jeong J.-H."/>
            <person name="Song I."/>
            <person name="Kim S."/>
            <person name="Choi T."/>
            <person name="Kim D."/>
            <person name="Ryu S."/>
            <person name="Kim W."/>
        </authorList>
    </citation>
    <scope>NUCLEOTIDE SEQUENCE [LARGE SCALE GENOMIC DNA]</scope>
    <source>
        <tissue evidence="1">Muscle</tissue>
    </source>
</reference>
<dbReference type="EMBL" id="VSRR010001165">
    <property type="protein sequence ID" value="MPC23089.1"/>
    <property type="molecule type" value="Genomic_DNA"/>
</dbReference>